<organism evidence="1">
    <name type="scientific">uncultured Anaerotruncus sp</name>
    <dbReference type="NCBI Taxonomy" id="905011"/>
    <lineage>
        <taxon>Bacteria</taxon>
        <taxon>Bacillati</taxon>
        <taxon>Bacillota</taxon>
        <taxon>Clostridia</taxon>
        <taxon>Eubacteriales</taxon>
        <taxon>Oscillospiraceae</taxon>
        <taxon>Anaerotruncus</taxon>
        <taxon>environmental samples</taxon>
    </lineage>
</organism>
<evidence type="ECO:0008006" key="2">
    <source>
        <dbReference type="Google" id="ProtNLM"/>
    </source>
</evidence>
<dbReference type="CDD" id="cd21631">
    <property type="entry name" value="RHH_CopG_NikR-like"/>
    <property type="match status" value="1"/>
</dbReference>
<evidence type="ECO:0000313" key="1">
    <source>
        <dbReference type="EMBL" id="VYT14792.1"/>
    </source>
</evidence>
<accession>A0A6N2UD44</accession>
<protein>
    <recommendedName>
        <fullName evidence="2">Ribbon-helix-helix protein CopG domain-containing protein</fullName>
    </recommendedName>
</protein>
<dbReference type="EMBL" id="CACRSL010000003">
    <property type="protein sequence ID" value="VYT14792.1"/>
    <property type="molecule type" value="Genomic_DNA"/>
</dbReference>
<proteinExistence type="predicted"/>
<sequence length="220" mass="25378">MNRSVYSLVLSDDVVEAVDRLAYQQNTSRSALINQILAEAVSFVTPEMRMREIFSQVEALMDGMDAFQVNTQPSDAILSIKSPLRYKYKPTLRYAVELYRAPRPAIGELRVSARTQSQGLLESLTGFYQLWIQLETHYIGSRFPGGRIPCQVQEGRYCRQFFLPRGEIGSEELARAITDYIRMFDHLLKVYFNHLDDCQAARAAVEQEYRSYLSRERTVL</sequence>
<reference evidence="1" key="1">
    <citation type="submission" date="2019-11" db="EMBL/GenBank/DDBJ databases">
        <authorList>
            <person name="Feng L."/>
        </authorList>
    </citation>
    <scope>NUCLEOTIDE SEQUENCE</scope>
    <source>
        <strain evidence="1">AundefinedLFYP135</strain>
    </source>
</reference>
<dbReference type="AlphaFoldDB" id="A0A6N2UD44"/>
<name>A0A6N2UD44_9FIRM</name>
<gene>
    <name evidence="1" type="ORF">AULFYP135_01836</name>
</gene>